<reference evidence="3 4" key="1">
    <citation type="submission" date="2024-05" db="EMBL/GenBank/DDBJ databases">
        <authorList>
            <person name="Wallberg A."/>
        </authorList>
    </citation>
    <scope>NUCLEOTIDE SEQUENCE [LARGE SCALE GENOMIC DNA]</scope>
</reference>
<dbReference type="Proteomes" id="UP001497623">
    <property type="component" value="Unassembled WGS sequence"/>
</dbReference>
<sequence length="187" mass="19565">MRYLHLFPLVVVILLPFCEAIFLIGTGTTTAAATTLTLGTGGAGAAAILGLGAAAVVGGLALAALAGSRRGKRDTTPSCMPIDNPDFFLTLAANSDQLGCGLRLICELEATSDELLSQDEALILSLFGRAPTPPKQSELKASKSGFQYAALVGSLAKDVSECAQVFDECPWDRQTLMKLFTEGKNQI</sequence>
<comment type="caution">
    <text evidence="3">The sequence shown here is derived from an EMBL/GenBank/DDBJ whole genome shotgun (WGS) entry which is preliminary data.</text>
</comment>
<accession>A0AAV2QEV6</accession>
<feature type="transmembrane region" description="Helical" evidence="1">
    <location>
        <begin position="44"/>
        <end position="66"/>
    </location>
</feature>
<dbReference type="EMBL" id="CAXKWB010006543">
    <property type="protein sequence ID" value="CAL4083241.1"/>
    <property type="molecule type" value="Genomic_DNA"/>
</dbReference>
<keyword evidence="4" id="KW-1185">Reference proteome</keyword>
<evidence type="ECO:0000256" key="2">
    <source>
        <dbReference type="SAM" id="SignalP"/>
    </source>
</evidence>
<organism evidence="3 4">
    <name type="scientific">Meganyctiphanes norvegica</name>
    <name type="common">Northern krill</name>
    <name type="synonym">Thysanopoda norvegica</name>
    <dbReference type="NCBI Taxonomy" id="48144"/>
    <lineage>
        <taxon>Eukaryota</taxon>
        <taxon>Metazoa</taxon>
        <taxon>Ecdysozoa</taxon>
        <taxon>Arthropoda</taxon>
        <taxon>Crustacea</taxon>
        <taxon>Multicrustacea</taxon>
        <taxon>Malacostraca</taxon>
        <taxon>Eumalacostraca</taxon>
        <taxon>Eucarida</taxon>
        <taxon>Euphausiacea</taxon>
        <taxon>Euphausiidae</taxon>
        <taxon>Meganyctiphanes</taxon>
    </lineage>
</organism>
<feature type="chain" id="PRO_5043988068" evidence="2">
    <location>
        <begin position="21"/>
        <end position="187"/>
    </location>
</feature>
<feature type="signal peptide" evidence="2">
    <location>
        <begin position="1"/>
        <end position="20"/>
    </location>
</feature>
<dbReference type="AlphaFoldDB" id="A0AAV2QEV6"/>
<name>A0AAV2QEV6_MEGNR</name>
<protein>
    <submittedName>
        <fullName evidence="3">Uncharacterized protein</fullName>
    </submittedName>
</protein>
<evidence type="ECO:0000313" key="3">
    <source>
        <dbReference type="EMBL" id="CAL4083241.1"/>
    </source>
</evidence>
<keyword evidence="1" id="KW-0812">Transmembrane</keyword>
<keyword evidence="1" id="KW-1133">Transmembrane helix</keyword>
<proteinExistence type="predicted"/>
<evidence type="ECO:0000313" key="4">
    <source>
        <dbReference type="Proteomes" id="UP001497623"/>
    </source>
</evidence>
<gene>
    <name evidence="3" type="ORF">MNOR_LOCUS12114</name>
</gene>
<evidence type="ECO:0000256" key="1">
    <source>
        <dbReference type="SAM" id="Phobius"/>
    </source>
</evidence>
<keyword evidence="2" id="KW-0732">Signal</keyword>
<keyword evidence="1" id="KW-0472">Membrane</keyword>